<accession>A0A344J8G3</accession>
<proteinExistence type="predicted"/>
<evidence type="ECO:0000313" key="1">
    <source>
        <dbReference type="EMBL" id="AXA85323.1"/>
    </source>
</evidence>
<dbReference type="RefSeq" id="WP_112927528.1">
    <property type="nucleotide sequence ID" value="NZ_CP029556.1"/>
</dbReference>
<evidence type="ECO:0000313" key="2">
    <source>
        <dbReference type="Proteomes" id="UP000251842"/>
    </source>
</evidence>
<name>A0A344J8G3_9GAMM</name>
<reference evidence="2" key="1">
    <citation type="submission" date="2018-05" db="EMBL/GenBank/DDBJ databases">
        <title>Luteimonas pekinense sp. nov., isolated from human Meibomian gland secretions, Beijing, China.</title>
        <authorList>
            <person name="Wen T."/>
            <person name="Bai H."/>
            <person name="Lv H."/>
        </authorList>
    </citation>
    <scope>NUCLEOTIDE SEQUENCE [LARGE SCALE GENOMIC DNA]</scope>
    <source>
        <strain evidence="2">83-4</strain>
    </source>
</reference>
<protein>
    <recommendedName>
        <fullName evidence="3">Roadblock/LAMTOR2 domain-containing protein</fullName>
    </recommendedName>
</protein>
<organism evidence="1 2">
    <name type="scientific">Solilutibacter oculi</name>
    <dbReference type="NCBI Taxonomy" id="2698682"/>
    <lineage>
        <taxon>Bacteria</taxon>
        <taxon>Pseudomonadati</taxon>
        <taxon>Pseudomonadota</taxon>
        <taxon>Gammaproteobacteria</taxon>
        <taxon>Lysobacterales</taxon>
        <taxon>Lysobacteraceae</taxon>
        <taxon>Solilutibacter</taxon>
    </lineage>
</organism>
<sequence>MANIQDSLANLMSIDGCVAAALVDANSGLVLGKAGSGIDLDLAGAGNTEVVRAKMKTMKSLGLKGEGIEDILITLTSQYHIIRPMKAREGLFIYVVLLKDRANLALARMKTADVEKDLSV</sequence>
<dbReference type="Proteomes" id="UP000251842">
    <property type="component" value="Chromosome"/>
</dbReference>
<dbReference type="OrthoDB" id="3781969at2"/>
<keyword evidence="2" id="KW-1185">Reference proteome</keyword>
<gene>
    <name evidence="1" type="ORF">DCD74_12200</name>
</gene>
<evidence type="ECO:0008006" key="3">
    <source>
        <dbReference type="Google" id="ProtNLM"/>
    </source>
</evidence>
<dbReference type="AlphaFoldDB" id="A0A344J8G3"/>
<dbReference type="KEGG" id="lue:DCD74_12200"/>
<dbReference type="EMBL" id="CP029556">
    <property type="protein sequence ID" value="AXA85323.1"/>
    <property type="molecule type" value="Genomic_DNA"/>
</dbReference>